<feature type="domain" description="FecR protein" evidence="2">
    <location>
        <begin position="128"/>
        <end position="221"/>
    </location>
</feature>
<sequence>MNLSAIRRPPENAQEAAIWWAARRRLNPAGFASDERFAQWLKEEANQRAWREVVRRDDQVGGFATMPEIREMRLQALDMARQQNGRRRRKWGVTSAIAASLALIVAFDGMSRLDPNAAAPAATEHVQRYATAIGQRRDVILGDGSSVTLNTGSLIEVRFSPDRRDVRLLQGQAMFNVAKDADRPFVVSARNRQVTALGTAFDVQIRQDGQVKVLLVEGHVRVAPVNPKGLSRIIPALARTDLQPGQQLLTEGAEAVEVSAADVERETAWNRGVLIFRNDMLGDAIKEVNRYSQLQLVVDDPDVAALKVSGIFPTADQEDFVAALSTLYPLRAEREQGGTIRLSWKNPARSRVRS</sequence>
<organism evidence="3 4">
    <name type="scientific">Sphingomonas suaedae</name>
    <dbReference type="NCBI Taxonomy" id="2599297"/>
    <lineage>
        <taxon>Bacteria</taxon>
        <taxon>Pseudomonadati</taxon>
        <taxon>Pseudomonadota</taxon>
        <taxon>Alphaproteobacteria</taxon>
        <taxon>Sphingomonadales</taxon>
        <taxon>Sphingomonadaceae</taxon>
        <taxon>Sphingomonas</taxon>
    </lineage>
</organism>
<dbReference type="PANTHER" id="PTHR30273">
    <property type="entry name" value="PERIPLASMIC SIGNAL SENSOR AND SIGMA FACTOR ACTIVATOR FECR-RELATED"/>
    <property type="match status" value="1"/>
</dbReference>
<keyword evidence="4" id="KW-1185">Reference proteome</keyword>
<evidence type="ECO:0000256" key="1">
    <source>
        <dbReference type="SAM" id="Phobius"/>
    </source>
</evidence>
<dbReference type="InterPro" id="IPR006860">
    <property type="entry name" value="FecR"/>
</dbReference>
<dbReference type="Gene3D" id="2.60.120.1440">
    <property type="match status" value="1"/>
</dbReference>
<dbReference type="KEGG" id="ssua:FPZ54_12655"/>
<dbReference type="Gene3D" id="3.55.50.30">
    <property type="match status" value="1"/>
</dbReference>
<dbReference type="PIRSF" id="PIRSF018266">
    <property type="entry name" value="FecR"/>
    <property type="match status" value="1"/>
</dbReference>
<evidence type="ECO:0000313" key="4">
    <source>
        <dbReference type="Proteomes" id="UP000318055"/>
    </source>
</evidence>
<keyword evidence="1" id="KW-1133">Transmembrane helix</keyword>
<evidence type="ECO:0000313" key="3">
    <source>
        <dbReference type="EMBL" id="QDX26775.1"/>
    </source>
</evidence>
<dbReference type="Proteomes" id="UP000318055">
    <property type="component" value="Chromosome"/>
</dbReference>
<protein>
    <submittedName>
        <fullName evidence="3">DUF4974 domain-containing protein</fullName>
    </submittedName>
</protein>
<dbReference type="Pfam" id="PF04773">
    <property type="entry name" value="FecR"/>
    <property type="match status" value="1"/>
</dbReference>
<feature type="transmembrane region" description="Helical" evidence="1">
    <location>
        <begin position="91"/>
        <end position="110"/>
    </location>
</feature>
<name>A0A518RH56_9SPHN</name>
<dbReference type="PANTHER" id="PTHR30273:SF2">
    <property type="entry name" value="PROTEIN FECR"/>
    <property type="match status" value="1"/>
</dbReference>
<dbReference type="AlphaFoldDB" id="A0A518RH56"/>
<dbReference type="OrthoDB" id="9798846at2"/>
<dbReference type="EMBL" id="CP042239">
    <property type="protein sequence ID" value="QDX26775.1"/>
    <property type="molecule type" value="Genomic_DNA"/>
</dbReference>
<dbReference type="GO" id="GO:0016989">
    <property type="term" value="F:sigma factor antagonist activity"/>
    <property type="evidence" value="ECO:0007669"/>
    <property type="project" value="TreeGrafter"/>
</dbReference>
<proteinExistence type="predicted"/>
<keyword evidence="1" id="KW-0812">Transmembrane</keyword>
<keyword evidence="1" id="KW-0472">Membrane</keyword>
<accession>A0A518RH56</accession>
<dbReference type="InterPro" id="IPR012373">
    <property type="entry name" value="Ferrdict_sens_TM"/>
</dbReference>
<reference evidence="3 4" key="1">
    <citation type="submission" date="2019-07" db="EMBL/GenBank/DDBJ databases">
        <title>Sphingomonas alkalisoli sp. nov., isolated from rhizosphere soil of Suaedae salsa.</title>
        <authorList>
            <person name="Zhang H."/>
            <person name="Xu L."/>
            <person name="Zhang J.-X."/>
            <person name="Sun J.-Q."/>
        </authorList>
    </citation>
    <scope>NUCLEOTIDE SEQUENCE [LARGE SCALE GENOMIC DNA]</scope>
    <source>
        <strain evidence="3 4">XS-10</strain>
    </source>
</reference>
<evidence type="ECO:0000259" key="2">
    <source>
        <dbReference type="Pfam" id="PF04773"/>
    </source>
</evidence>
<gene>
    <name evidence="3" type="ORF">FPZ54_12655</name>
</gene>
<dbReference type="RefSeq" id="WP_145847707.1">
    <property type="nucleotide sequence ID" value="NZ_CP042239.1"/>
</dbReference>